<feature type="region of interest" description="Disordered" evidence="17">
    <location>
        <begin position="612"/>
        <end position="634"/>
    </location>
</feature>
<dbReference type="GO" id="GO:0051301">
    <property type="term" value="P:cell division"/>
    <property type="evidence" value="ECO:0007669"/>
    <property type="project" value="UniProtKB-KW"/>
</dbReference>
<dbReference type="CDD" id="cd19501">
    <property type="entry name" value="RecA-like_FtsH"/>
    <property type="match status" value="1"/>
</dbReference>
<organism evidence="19 20">
    <name type="scientific">Anaerostipes rhamnosivorans</name>
    <dbReference type="NCBI Taxonomy" id="1229621"/>
    <lineage>
        <taxon>Bacteria</taxon>
        <taxon>Bacillati</taxon>
        <taxon>Bacillota</taxon>
        <taxon>Clostridia</taxon>
        <taxon>Lachnospirales</taxon>
        <taxon>Lachnospiraceae</taxon>
        <taxon>Anaerostipes</taxon>
    </lineage>
</organism>
<dbReference type="SMART" id="SM00382">
    <property type="entry name" value="AAA"/>
    <property type="match status" value="1"/>
</dbReference>
<comment type="cofactor">
    <cofactor evidence="15">
        <name>Zn(2+)</name>
        <dbReference type="ChEBI" id="CHEBI:29105"/>
    </cofactor>
    <text evidence="15">Binds 1 zinc ion per subunit.</text>
</comment>
<dbReference type="GO" id="GO:0005524">
    <property type="term" value="F:ATP binding"/>
    <property type="evidence" value="ECO:0007669"/>
    <property type="project" value="UniProtKB-UniRule"/>
</dbReference>
<feature type="transmembrane region" description="Helical" evidence="15">
    <location>
        <begin position="122"/>
        <end position="142"/>
    </location>
</feature>
<dbReference type="FunFam" id="3.40.50.300:FF:000001">
    <property type="entry name" value="ATP-dependent zinc metalloprotease FtsH"/>
    <property type="match status" value="1"/>
</dbReference>
<dbReference type="GO" id="GO:0006508">
    <property type="term" value="P:proteolysis"/>
    <property type="evidence" value="ECO:0007669"/>
    <property type="project" value="UniProtKB-KW"/>
</dbReference>
<dbReference type="PANTHER" id="PTHR23076">
    <property type="entry name" value="METALLOPROTEASE M41 FTSH"/>
    <property type="match status" value="1"/>
</dbReference>
<dbReference type="EC" id="3.4.24.-" evidence="15"/>
<keyword evidence="11 15" id="KW-1133">Transmembrane helix</keyword>
<keyword evidence="20" id="KW-1185">Reference proteome</keyword>
<dbReference type="AlphaFoldDB" id="A0A4P8IGD5"/>
<evidence type="ECO:0000256" key="8">
    <source>
        <dbReference type="ARBA" id="ARBA00022801"/>
    </source>
</evidence>
<dbReference type="GO" id="GO:0004176">
    <property type="term" value="F:ATP-dependent peptidase activity"/>
    <property type="evidence" value="ECO:0007669"/>
    <property type="project" value="InterPro"/>
</dbReference>
<dbReference type="GO" id="GO:0030163">
    <property type="term" value="P:protein catabolic process"/>
    <property type="evidence" value="ECO:0007669"/>
    <property type="project" value="UniProtKB-UniRule"/>
</dbReference>
<feature type="domain" description="AAA+ ATPase" evidence="18">
    <location>
        <begin position="203"/>
        <end position="343"/>
    </location>
</feature>
<reference evidence="19 20" key="1">
    <citation type="submission" date="2019-05" db="EMBL/GenBank/DDBJ databases">
        <title>Complete genome sequencing of Anaerostipes rhamnosivorans.</title>
        <authorList>
            <person name="Bui T.P.N."/>
            <person name="de Vos W.M."/>
        </authorList>
    </citation>
    <scope>NUCLEOTIDE SEQUENCE [LARGE SCALE GENOMIC DNA]</scope>
    <source>
        <strain evidence="19 20">1y2</strain>
    </source>
</reference>
<evidence type="ECO:0000256" key="17">
    <source>
        <dbReference type="SAM" id="MobiDB-lite"/>
    </source>
</evidence>
<evidence type="ECO:0000313" key="20">
    <source>
        <dbReference type="Proteomes" id="UP000298653"/>
    </source>
</evidence>
<keyword evidence="12 15" id="KW-0482">Metalloprotease</keyword>
<dbReference type="Pfam" id="PF00004">
    <property type="entry name" value="AAA"/>
    <property type="match status" value="1"/>
</dbReference>
<comment type="similarity">
    <text evidence="16">Belongs to the AAA ATPase family.</text>
</comment>
<dbReference type="EMBL" id="CP040058">
    <property type="protein sequence ID" value="QCP36948.1"/>
    <property type="molecule type" value="Genomic_DNA"/>
</dbReference>
<dbReference type="Gene3D" id="3.30.720.210">
    <property type="match status" value="1"/>
</dbReference>
<dbReference type="GO" id="GO:0008270">
    <property type="term" value="F:zinc ion binding"/>
    <property type="evidence" value="ECO:0007669"/>
    <property type="project" value="UniProtKB-UniRule"/>
</dbReference>
<feature type="active site" evidence="15">
    <location>
        <position position="435"/>
    </location>
</feature>
<dbReference type="InterPro" id="IPR041569">
    <property type="entry name" value="AAA_lid_3"/>
</dbReference>
<evidence type="ECO:0000259" key="18">
    <source>
        <dbReference type="SMART" id="SM00382"/>
    </source>
</evidence>
<keyword evidence="6 15" id="KW-0479">Metal-binding</keyword>
<evidence type="ECO:0000256" key="1">
    <source>
        <dbReference type="ARBA" id="ARBA00004370"/>
    </source>
</evidence>
<evidence type="ECO:0000256" key="2">
    <source>
        <dbReference type="ARBA" id="ARBA00010044"/>
    </source>
</evidence>
<feature type="transmembrane region" description="Helical" evidence="15">
    <location>
        <begin position="16"/>
        <end position="37"/>
    </location>
</feature>
<comment type="similarity">
    <text evidence="14 15">In the central section; belongs to the AAA ATPase family.</text>
</comment>
<dbReference type="GO" id="GO:0004222">
    <property type="term" value="F:metalloendopeptidase activity"/>
    <property type="evidence" value="ECO:0007669"/>
    <property type="project" value="InterPro"/>
</dbReference>
<evidence type="ECO:0000256" key="11">
    <source>
        <dbReference type="ARBA" id="ARBA00022989"/>
    </source>
</evidence>
<dbReference type="Gene3D" id="1.10.8.60">
    <property type="match status" value="1"/>
</dbReference>
<evidence type="ECO:0000256" key="9">
    <source>
        <dbReference type="ARBA" id="ARBA00022833"/>
    </source>
</evidence>
<evidence type="ECO:0000256" key="3">
    <source>
        <dbReference type="ARBA" id="ARBA00022475"/>
    </source>
</evidence>
<feature type="binding site" evidence="15">
    <location>
        <begin position="211"/>
        <end position="218"/>
    </location>
    <ligand>
        <name>ATP</name>
        <dbReference type="ChEBI" id="CHEBI:30616"/>
    </ligand>
</feature>
<dbReference type="Pfam" id="PF06480">
    <property type="entry name" value="FtsH_ext"/>
    <property type="match status" value="1"/>
</dbReference>
<evidence type="ECO:0000256" key="5">
    <source>
        <dbReference type="ARBA" id="ARBA00022692"/>
    </source>
</evidence>
<comment type="function">
    <text evidence="15">Acts as a processive, ATP-dependent zinc metallopeptidase for both cytoplasmic and membrane proteins. Plays a role in the quality control of integral membrane proteins.</text>
</comment>
<dbReference type="FunFam" id="1.20.58.760:FF:000001">
    <property type="entry name" value="ATP-dependent zinc metalloprotease FtsH"/>
    <property type="match status" value="1"/>
</dbReference>
<keyword evidence="7 15" id="KW-0547">Nucleotide-binding</keyword>
<dbReference type="RefSeq" id="WP_243118801.1">
    <property type="nucleotide sequence ID" value="NZ_CP040058.1"/>
</dbReference>
<keyword evidence="3 15" id="KW-1003">Cell membrane</keyword>
<dbReference type="Gene3D" id="1.20.58.760">
    <property type="entry name" value="Peptidase M41"/>
    <property type="match status" value="1"/>
</dbReference>
<comment type="subcellular location">
    <subcellularLocation>
        <location evidence="15">Cell membrane</location>
        <topology evidence="15">Multi-pass membrane protein</topology>
        <orientation evidence="15">Cytoplasmic side</orientation>
    </subcellularLocation>
    <subcellularLocation>
        <location evidence="1">Membrane</location>
    </subcellularLocation>
</comment>
<evidence type="ECO:0000256" key="14">
    <source>
        <dbReference type="ARBA" id="ARBA00061570"/>
    </source>
</evidence>
<evidence type="ECO:0000256" key="6">
    <source>
        <dbReference type="ARBA" id="ARBA00022723"/>
    </source>
</evidence>
<sequence>MDNRQKKPDKNNKNSIQMIISILITSILVAVLFNFVVGKWKNGTETEISYGKFVKMIEKKEVKKVVFDSDVITVVPKESENPLYKTTYKVVQLPVPDYQLVNRLEKAGIENYQAKAKDGSEIFMSVLVSILPAIIIFGLLMFMMRGKSGMMGVGKSNAKVYVEKKTGVTFADVAGQQEAKESLTEMVDFLHHPDRYLKIGAKLPKGALLVGPPGTGKTLLAKAVAGEANVPFFSLSGSDFVEMFVGVGASRVRDLFKQAQSMAPCIIFIDEIDAIGKSRDNGIQGGGNDEREQTLNQLLSEMDGFDTSKGLVILAATNRPEVLDKALLRPGRFDRRVIVERPDLKGRIETLKVHSKDVKMDESVDFDEIALATSGAVGSDLANMINEAALAAVKAGREYVSQSDLFEAVEVVIAGKEKKDRILGKEEKQIVAYHEVGHALVMALQKESEPVQKITIVPRTMGALGYTMQRPEEEKYLNKKDEMLADLVSFFGGRAAEEIKFHTVTTGASNDIERATAMARAMVTQYGMSEEFGLMGLESISNRYLDGRPVMNCAESTAAKVDEVVMGILKEAYAKALELIRANMDILDEAAQFLIEKETITGKEFMKIFNEKKGISDETEDAPSDVEETGDTDGSLEAEEVLVQDEQPAEPENNSQEV</sequence>
<dbReference type="NCBIfam" id="TIGR01241">
    <property type="entry name" value="FtsH_fam"/>
    <property type="match status" value="1"/>
</dbReference>
<dbReference type="InterPro" id="IPR000642">
    <property type="entry name" value="Peptidase_M41"/>
</dbReference>
<keyword evidence="9 15" id="KW-0862">Zinc</keyword>
<dbReference type="GO" id="GO:0016887">
    <property type="term" value="F:ATP hydrolysis activity"/>
    <property type="evidence" value="ECO:0007669"/>
    <property type="project" value="UniProtKB-UniRule"/>
</dbReference>
<dbReference type="InterPro" id="IPR037219">
    <property type="entry name" value="Peptidase_M41-like"/>
</dbReference>
<proteinExistence type="inferred from homology"/>
<keyword evidence="4 15" id="KW-0645">Protease</keyword>
<dbReference type="Proteomes" id="UP000298653">
    <property type="component" value="Chromosome"/>
</dbReference>
<dbReference type="InterPro" id="IPR027417">
    <property type="entry name" value="P-loop_NTPase"/>
</dbReference>
<keyword evidence="13 15" id="KW-0472">Membrane</keyword>
<evidence type="ECO:0000256" key="4">
    <source>
        <dbReference type="ARBA" id="ARBA00022670"/>
    </source>
</evidence>
<gene>
    <name evidence="15" type="primary">ftsH</name>
    <name evidence="19" type="ORF">AR1Y2_3494</name>
</gene>
<dbReference type="SUPFAM" id="SSF52540">
    <property type="entry name" value="P-loop containing nucleoside triphosphate hydrolases"/>
    <property type="match status" value="1"/>
</dbReference>
<dbReference type="InterPro" id="IPR005936">
    <property type="entry name" value="FtsH"/>
</dbReference>
<dbReference type="KEGG" id="arf:AR1Y2_3494"/>
<dbReference type="SUPFAM" id="SSF140990">
    <property type="entry name" value="FtsH protease domain-like"/>
    <property type="match status" value="1"/>
</dbReference>
<feature type="binding site" evidence="15">
    <location>
        <position position="434"/>
    </location>
    <ligand>
        <name>Zn(2+)</name>
        <dbReference type="ChEBI" id="CHEBI:29105"/>
        <note>catalytic</note>
    </ligand>
</feature>
<comment type="subunit">
    <text evidence="15">Homohexamer.</text>
</comment>
<feature type="binding site" evidence="15">
    <location>
        <position position="511"/>
    </location>
    <ligand>
        <name>Zn(2+)</name>
        <dbReference type="ChEBI" id="CHEBI:29105"/>
        <note>catalytic</note>
    </ligand>
</feature>
<dbReference type="InterPro" id="IPR003960">
    <property type="entry name" value="ATPase_AAA_CS"/>
</dbReference>
<dbReference type="InterPro" id="IPR003959">
    <property type="entry name" value="ATPase_AAA_core"/>
</dbReference>
<evidence type="ECO:0000256" key="12">
    <source>
        <dbReference type="ARBA" id="ARBA00023049"/>
    </source>
</evidence>
<evidence type="ECO:0000256" key="16">
    <source>
        <dbReference type="RuleBase" id="RU003651"/>
    </source>
</evidence>
<keyword evidence="8 15" id="KW-0378">Hydrolase</keyword>
<evidence type="ECO:0000256" key="15">
    <source>
        <dbReference type="HAMAP-Rule" id="MF_01458"/>
    </source>
</evidence>
<feature type="binding site" evidence="15">
    <location>
        <position position="438"/>
    </location>
    <ligand>
        <name>Zn(2+)</name>
        <dbReference type="ChEBI" id="CHEBI:29105"/>
        <note>catalytic</note>
    </ligand>
</feature>
<dbReference type="PANTHER" id="PTHR23076:SF97">
    <property type="entry name" value="ATP-DEPENDENT ZINC METALLOPROTEASE YME1L1"/>
    <property type="match status" value="1"/>
</dbReference>
<dbReference type="GO" id="GO:0005886">
    <property type="term" value="C:plasma membrane"/>
    <property type="evidence" value="ECO:0007669"/>
    <property type="project" value="UniProtKB-SubCell"/>
</dbReference>
<evidence type="ECO:0000313" key="19">
    <source>
        <dbReference type="EMBL" id="QCP36948.1"/>
    </source>
</evidence>
<keyword evidence="5 15" id="KW-0812">Transmembrane</keyword>
<dbReference type="PROSITE" id="PS00674">
    <property type="entry name" value="AAA"/>
    <property type="match status" value="1"/>
</dbReference>
<dbReference type="HAMAP" id="MF_01458">
    <property type="entry name" value="FtsH"/>
    <property type="match status" value="1"/>
</dbReference>
<evidence type="ECO:0000256" key="10">
    <source>
        <dbReference type="ARBA" id="ARBA00022840"/>
    </source>
</evidence>
<keyword evidence="19" id="KW-0132">Cell division</keyword>
<dbReference type="InterPro" id="IPR011546">
    <property type="entry name" value="Pept_M41_FtsH_extracell"/>
</dbReference>
<evidence type="ECO:0000256" key="7">
    <source>
        <dbReference type="ARBA" id="ARBA00022741"/>
    </source>
</evidence>
<protein>
    <recommendedName>
        <fullName evidence="15">ATP-dependent zinc metalloprotease FtsH</fullName>
        <ecNumber evidence="15">3.4.24.-</ecNumber>
    </recommendedName>
</protein>
<name>A0A4P8IGD5_9FIRM</name>
<dbReference type="Pfam" id="PF17862">
    <property type="entry name" value="AAA_lid_3"/>
    <property type="match status" value="1"/>
</dbReference>
<dbReference type="Gene3D" id="3.40.50.300">
    <property type="entry name" value="P-loop containing nucleotide triphosphate hydrolases"/>
    <property type="match status" value="1"/>
</dbReference>
<keyword evidence="10 15" id="KW-0067">ATP-binding</keyword>
<dbReference type="InterPro" id="IPR003593">
    <property type="entry name" value="AAA+_ATPase"/>
</dbReference>
<dbReference type="FunFam" id="1.10.8.60:FF:000001">
    <property type="entry name" value="ATP-dependent zinc metalloprotease FtsH"/>
    <property type="match status" value="1"/>
</dbReference>
<evidence type="ECO:0000256" key="13">
    <source>
        <dbReference type="ARBA" id="ARBA00023136"/>
    </source>
</evidence>
<feature type="compositionally biased region" description="Acidic residues" evidence="17">
    <location>
        <begin position="617"/>
        <end position="634"/>
    </location>
</feature>
<comment type="similarity">
    <text evidence="2 15">In the C-terminal section; belongs to the peptidase M41 family.</text>
</comment>
<accession>A0A4P8IGD5</accession>
<keyword evidence="19" id="KW-0131">Cell cycle</keyword>
<dbReference type="Pfam" id="PF01434">
    <property type="entry name" value="Peptidase_M41"/>
    <property type="match status" value="1"/>
</dbReference>